<reference evidence="1" key="1">
    <citation type="submission" date="2020-08" db="EMBL/GenBank/DDBJ databases">
        <title>Multicomponent nature underlies the extraordinary mechanical properties of spider dragline silk.</title>
        <authorList>
            <person name="Kono N."/>
            <person name="Nakamura H."/>
            <person name="Mori M."/>
            <person name="Yoshida Y."/>
            <person name="Ohtoshi R."/>
            <person name="Malay A.D."/>
            <person name="Moran D.A.P."/>
            <person name="Tomita M."/>
            <person name="Numata K."/>
            <person name="Arakawa K."/>
        </authorList>
    </citation>
    <scope>NUCLEOTIDE SEQUENCE</scope>
</reference>
<dbReference type="SUPFAM" id="SSF56672">
    <property type="entry name" value="DNA/RNA polymerases"/>
    <property type="match status" value="1"/>
</dbReference>
<protein>
    <recommendedName>
        <fullName evidence="3">Reverse transcriptase domain-containing protein</fullName>
    </recommendedName>
</protein>
<evidence type="ECO:0000313" key="1">
    <source>
        <dbReference type="EMBL" id="GFY27782.1"/>
    </source>
</evidence>
<comment type="caution">
    <text evidence="1">The sequence shown here is derived from an EMBL/GenBank/DDBJ whole genome shotgun (WGS) entry which is preliminary data.</text>
</comment>
<sequence>MQIRRMNSIYRTILCIKIIPLPKLDQCLMDRQKNSSSINECFEKGPNMVELIPTIINKFRLRKFSIIADIETAFLQIGLQEKDRPFLRFLWWENGDKEKKIYQHKRVVFGITSSPFLLGATLEHHLKQRFQDICNLQRRSY</sequence>
<dbReference type="Gene3D" id="3.10.10.10">
    <property type="entry name" value="HIV Type 1 Reverse Transcriptase, subunit A, domain 1"/>
    <property type="match status" value="1"/>
</dbReference>
<dbReference type="GO" id="GO:0071897">
    <property type="term" value="P:DNA biosynthetic process"/>
    <property type="evidence" value="ECO:0007669"/>
    <property type="project" value="UniProtKB-ARBA"/>
</dbReference>
<keyword evidence="2" id="KW-1185">Reference proteome</keyword>
<name>A0A8X7BES5_TRICX</name>
<dbReference type="Proteomes" id="UP000887159">
    <property type="component" value="Unassembled WGS sequence"/>
</dbReference>
<dbReference type="AlphaFoldDB" id="A0A8X7BES5"/>
<dbReference type="InterPro" id="IPR043502">
    <property type="entry name" value="DNA/RNA_pol_sf"/>
</dbReference>
<dbReference type="Gene3D" id="3.30.70.270">
    <property type="match status" value="1"/>
</dbReference>
<evidence type="ECO:0008006" key="3">
    <source>
        <dbReference type="Google" id="ProtNLM"/>
    </source>
</evidence>
<proteinExistence type="predicted"/>
<gene>
    <name evidence="1" type="primary">AVEN_10761_1</name>
    <name evidence="1" type="ORF">TNCV_242481</name>
</gene>
<accession>A0A8X7BES5</accession>
<dbReference type="InterPro" id="IPR043128">
    <property type="entry name" value="Rev_trsase/Diguanyl_cyclase"/>
</dbReference>
<organism evidence="1 2">
    <name type="scientific">Trichonephila clavipes</name>
    <name type="common">Golden silk orbweaver</name>
    <name type="synonym">Nephila clavipes</name>
    <dbReference type="NCBI Taxonomy" id="2585209"/>
    <lineage>
        <taxon>Eukaryota</taxon>
        <taxon>Metazoa</taxon>
        <taxon>Ecdysozoa</taxon>
        <taxon>Arthropoda</taxon>
        <taxon>Chelicerata</taxon>
        <taxon>Arachnida</taxon>
        <taxon>Araneae</taxon>
        <taxon>Araneomorphae</taxon>
        <taxon>Entelegynae</taxon>
        <taxon>Araneoidea</taxon>
        <taxon>Nephilidae</taxon>
        <taxon>Trichonephila</taxon>
    </lineage>
</organism>
<dbReference type="PANTHER" id="PTHR47331">
    <property type="entry name" value="PHD-TYPE DOMAIN-CONTAINING PROTEIN"/>
    <property type="match status" value="1"/>
</dbReference>
<evidence type="ECO:0000313" key="2">
    <source>
        <dbReference type="Proteomes" id="UP000887159"/>
    </source>
</evidence>
<dbReference type="EMBL" id="BMAU01021381">
    <property type="protein sequence ID" value="GFY27782.1"/>
    <property type="molecule type" value="Genomic_DNA"/>
</dbReference>